<dbReference type="Proteomes" id="UP000307943">
    <property type="component" value="Unassembled WGS sequence"/>
</dbReference>
<gene>
    <name evidence="1" type="ORF">FE784_25805</name>
</gene>
<dbReference type="Gene3D" id="3.40.50.880">
    <property type="match status" value="1"/>
</dbReference>
<dbReference type="CDD" id="cd03143">
    <property type="entry name" value="A4_beta-galactosidase_middle_domain"/>
    <property type="match status" value="1"/>
</dbReference>
<evidence type="ECO:0000313" key="2">
    <source>
        <dbReference type="Proteomes" id="UP000307943"/>
    </source>
</evidence>
<dbReference type="SUPFAM" id="SSF51445">
    <property type="entry name" value="(Trans)glycosidases"/>
    <property type="match status" value="1"/>
</dbReference>
<dbReference type="EMBL" id="VDCQ01000044">
    <property type="protein sequence ID" value="TNJ63337.1"/>
    <property type="molecule type" value="Genomic_DNA"/>
</dbReference>
<comment type="caution">
    <text evidence="1">The sequence shown here is derived from an EMBL/GenBank/DDBJ whole genome shotgun (WGS) entry which is preliminary data.</text>
</comment>
<name>A0A5C4T4T7_9BACL</name>
<dbReference type="Gene3D" id="3.20.20.80">
    <property type="entry name" value="Glycosidases"/>
    <property type="match status" value="1"/>
</dbReference>
<accession>A0A5C4T4T7</accession>
<evidence type="ECO:0000313" key="1">
    <source>
        <dbReference type="EMBL" id="TNJ63337.1"/>
    </source>
</evidence>
<keyword evidence="2" id="KW-1185">Reference proteome</keyword>
<dbReference type="InterPro" id="IPR029062">
    <property type="entry name" value="Class_I_gatase-like"/>
</dbReference>
<dbReference type="InterPro" id="IPR017853">
    <property type="entry name" value="GH"/>
</dbReference>
<dbReference type="RefSeq" id="WP_139605149.1">
    <property type="nucleotide sequence ID" value="NZ_VDCQ01000044.1"/>
</dbReference>
<sequence>MPGEKRGVAGSAVLLFESDSIWEEKRQPIIIAGDFLLFRNVEFDKVMQLRGDALLKRAATFCTKVQGAFDFYDLLCMNSPYRDYVYDQLKEIASSYDVDGFFFDITYVWPGACYCDYCKRWYGERFGTEMPVDPQPGTADMRNFLQFRREIRHHFLRDAVMVLKALNPNYAISWNGSGNYHLANREADEHADYTTTEFHPPHYLDGSIKARWQRRNGKPFELSLPHEMGSWGDWTLLPEPTLLTMAAVAVSNGAALRPGHIVIPSGEFAGTINPDMIASIGAMNRWIEEREPWLHDARSVPHAAVLERRISEYALVVLPDQAYLPERLQLRIRDYVAQGGRLLATGHTSLYGRDGVRLANFGLADVIGNDFLDISPYSVHYLSAFQRNIAEGVPRMPILLKKTSSPLLRVRKRGGVEALAMLVRPAVETRAHRHVYHQHAHPERVTDYPAITYHRHGSGAAIYFSGSVETSFVATGSPWLRKIVLNCIDRLLPEPVIRIEAPLSVEVTLMKQQEQHRWIIHFTSIRTERTDGTPAFIEEIIPTPTIRVTVRARPSKIYTAPDMTDIVFEEAAQGVRFDVHNVGFHAMVVLEGMPACSVTP</sequence>
<proteinExistence type="predicted"/>
<organism evidence="1 2">
    <name type="scientific">Paenibacillus hemerocallicola</name>
    <dbReference type="NCBI Taxonomy" id="1172614"/>
    <lineage>
        <taxon>Bacteria</taxon>
        <taxon>Bacillati</taxon>
        <taxon>Bacillota</taxon>
        <taxon>Bacilli</taxon>
        <taxon>Bacillales</taxon>
        <taxon>Paenibacillaceae</taxon>
        <taxon>Paenibacillus</taxon>
    </lineage>
</organism>
<protein>
    <recommendedName>
        <fullName evidence="3">Beta-galactosidase trimerisation domain-containing protein</fullName>
    </recommendedName>
</protein>
<dbReference type="AlphaFoldDB" id="A0A5C4T4T7"/>
<dbReference type="SUPFAM" id="SSF52317">
    <property type="entry name" value="Class I glutamine amidotransferase-like"/>
    <property type="match status" value="1"/>
</dbReference>
<dbReference type="OrthoDB" id="2484600at2"/>
<reference evidence="1 2" key="1">
    <citation type="submission" date="2019-05" db="EMBL/GenBank/DDBJ databases">
        <title>We sequenced the genome of Paenibacillus hemerocallicola KCTC 33185 for further insight into its adaptation and study the phylogeny of Paenibacillus.</title>
        <authorList>
            <person name="Narsing Rao M.P."/>
        </authorList>
    </citation>
    <scope>NUCLEOTIDE SEQUENCE [LARGE SCALE GENOMIC DNA]</scope>
    <source>
        <strain evidence="1 2">KCTC 33185</strain>
    </source>
</reference>
<evidence type="ECO:0008006" key="3">
    <source>
        <dbReference type="Google" id="ProtNLM"/>
    </source>
</evidence>